<feature type="transmembrane region" description="Helical" evidence="8">
    <location>
        <begin position="438"/>
        <end position="457"/>
    </location>
</feature>
<dbReference type="PANTHER" id="PTHR45649">
    <property type="entry name" value="AMINO-ACID PERMEASE BAT1"/>
    <property type="match status" value="1"/>
</dbReference>
<comment type="caution">
    <text evidence="10">The sequence shown here is derived from an EMBL/GenBank/DDBJ whole genome shotgun (WGS) entry which is preliminary data.</text>
</comment>
<feature type="region of interest" description="Disordered" evidence="7">
    <location>
        <begin position="1"/>
        <end position="24"/>
    </location>
</feature>
<evidence type="ECO:0000256" key="8">
    <source>
        <dbReference type="SAM" id="Phobius"/>
    </source>
</evidence>
<dbReference type="EMBL" id="WNWQ01001385">
    <property type="protein sequence ID" value="KAE9961619.1"/>
    <property type="molecule type" value="Genomic_DNA"/>
</dbReference>
<feature type="transmembrane region" description="Helical" evidence="8">
    <location>
        <begin position="152"/>
        <end position="177"/>
    </location>
</feature>
<sequence>MADRNHSVVSASGQRRKSVRDEPVTSVLKDGDVPYDPNHEYNADEEVLAALGYKPEFKREFSLFTTFCVSFAVLGLLPSFATTLYYGMGYAGTGGMTWGWIVAMVGVQCVAMSMAELCSSMPTSGGLYYAAAVLAPPGWGPLASWITGWSNWLVQITGAPSVNYGTAAMILAAASIYHPTYIPSNYQTFLLASFLMIIHAFMSSLPTRWLAKTNSFGSTFNMIALAVVIIMIPAATNRPEKGLPKFTSSKEVWGTITNSTDWPDGIAVLMSFIAVLWTMSGYDAPFHLAEECSNANIAAPRAIVMTSTFGGIFGWFLQLVVAYTVIDISAVLDSDLGQPFAAYLVQVLPQKVAMAILAMTIIAGFFMGQGCMIAASRVTFAYARDGCFPLSKYWAHVNTTTRTPVNAVWANTTIGILMLLLIFGGTVSIGALFSVGAIAAQVAFTTPIVIRVFFVGNRFRPGPWNLGKFSLPCGMIAICFVALMIPILNFPAVKGANLTLELMNWTCVVYGGPIFLVMGWWFISARKWFTGPRVNVDHLMIGQEGNTIEGRDDASSSDGHVLPEKGVEVAEIKRPAFFSTAIRPLSNYLGLTTLPLHIHEIFFAYALYEGIFRVVSPAVSRYLVPEKYKSLNRRNRKPFANYYGLNFILYELSTPFLNIHWFFDKFGMTGTKAQLYNGIALLASFAGSRLVWGSYQSYLIYGDVWKAWHTAEPYTALCAKYVGQTAGLETPVGCRTLPAWLAITYVGANTALSVLNFFWFYKMIKAVKKRFPKADGDTKAMKRSKDITDAIPEKDD</sequence>
<feature type="transmembrane region" description="Helical" evidence="8">
    <location>
        <begin position="98"/>
        <end position="115"/>
    </location>
</feature>
<feature type="transmembrane region" description="Helical" evidence="8">
    <location>
        <begin position="643"/>
        <end position="663"/>
    </location>
</feature>
<feature type="domain" description="TLC" evidence="9">
    <location>
        <begin position="552"/>
        <end position="772"/>
    </location>
</feature>
<keyword evidence="5 6" id="KW-0472">Membrane</keyword>
<reference evidence="10 11" key="1">
    <citation type="submission" date="2019-11" db="EMBL/GenBank/DDBJ databases">
        <title>Venturia inaequalis Genome Resource.</title>
        <authorList>
            <person name="Lichtner F.J."/>
        </authorList>
    </citation>
    <scope>NUCLEOTIDE SEQUENCE [LARGE SCALE GENOMIC DNA]</scope>
    <source>
        <strain evidence="10">Bline_iso_100314</strain>
    </source>
</reference>
<evidence type="ECO:0000256" key="5">
    <source>
        <dbReference type="ARBA" id="ARBA00023136"/>
    </source>
</evidence>
<feature type="region of interest" description="Disordered" evidence="7">
    <location>
        <begin position="777"/>
        <end position="796"/>
    </location>
</feature>
<evidence type="ECO:0000256" key="2">
    <source>
        <dbReference type="ARBA" id="ARBA00022448"/>
    </source>
</evidence>
<name>A0A8H3U1I5_VENIN</name>
<proteinExistence type="predicted"/>
<evidence type="ECO:0000313" key="11">
    <source>
        <dbReference type="Proteomes" id="UP000433883"/>
    </source>
</evidence>
<keyword evidence="4 8" id="KW-1133">Transmembrane helix</keyword>
<feature type="transmembrane region" description="Helical" evidence="8">
    <location>
        <begin position="739"/>
        <end position="761"/>
    </location>
</feature>
<feature type="transmembrane region" description="Helical" evidence="8">
    <location>
        <begin position="502"/>
        <end position="523"/>
    </location>
</feature>
<protein>
    <recommendedName>
        <fullName evidence="9">TLC domain-containing protein</fullName>
    </recommendedName>
</protein>
<organism evidence="10 11">
    <name type="scientific">Venturia inaequalis</name>
    <name type="common">Apple scab fungus</name>
    <dbReference type="NCBI Taxonomy" id="5025"/>
    <lineage>
        <taxon>Eukaryota</taxon>
        <taxon>Fungi</taxon>
        <taxon>Dikarya</taxon>
        <taxon>Ascomycota</taxon>
        <taxon>Pezizomycotina</taxon>
        <taxon>Dothideomycetes</taxon>
        <taxon>Pleosporomycetidae</taxon>
        <taxon>Venturiales</taxon>
        <taxon>Venturiaceae</taxon>
        <taxon>Venturia</taxon>
    </lineage>
</organism>
<feature type="transmembrane region" description="Helical" evidence="8">
    <location>
        <begin position="127"/>
        <end position="146"/>
    </location>
</feature>
<evidence type="ECO:0000256" key="7">
    <source>
        <dbReference type="SAM" id="MobiDB-lite"/>
    </source>
</evidence>
<gene>
    <name evidence="10" type="ORF">BLS_001623</name>
</gene>
<feature type="transmembrane region" description="Helical" evidence="8">
    <location>
        <begin position="469"/>
        <end position="490"/>
    </location>
</feature>
<dbReference type="PANTHER" id="PTHR45649:SF29">
    <property type="entry name" value="AMINO ACID TRANSPORTER (EUROFUNG)"/>
    <property type="match status" value="1"/>
</dbReference>
<dbReference type="InterPro" id="IPR006634">
    <property type="entry name" value="TLC-dom"/>
</dbReference>
<accession>A0A8H3U1I5</accession>
<evidence type="ECO:0000256" key="6">
    <source>
        <dbReference type="PROSITE-ProRule" id="PRU00205"/>
    </source>
</evidence>
<keyword evidence="2" id="KW-0813">Transport</keyword>
<dbReference type="InterPro" id="IPR002293">
    <property type="entry name" value="AA/rel_permease1"/>
</dbReference>
<dbReference type="AlphaFoldDB" id="A0A8H3U1I5"/>
<comment type="subcellular location">
    <subcellularLocation>
        <location evidence="1">Membrane</location>
        <topology evidence="1">Multi-pass membrane protein</topology>
    </subcellularLocation>
</comment>
<evidence type="ECO:0000256" key="1">
    <source>
        <dbReference type="ARBA" id="ARBA00004141"/>
    </source>
</evidence>
<dbReference type="GO" id="GO:0016020">
    <property type="term" value="C:membrane"/>
    <property type="evidence" value="ECO:0007669"/>
    <property type="project" value="UniProtKB-SubCell"/>
</dbReference>
<feature type="transmembrane region" description="Helical" evidence="8">
    <location>
        <begin position="61"/>
        <end position="86"/>
    </location>
</feature>
<dbReference type="Pfam" id="PF13520">
    <property type="entry name" value="AA_permease_2"/>
    <property type="match status" value="1"/>
</dbReference>
<feature type="transmembrane region" description="Helical" evidence="8">
    <location>
        <begin position="189"/>
        <end position="210"/>
    </location>
</feature>
<feature type="transmembrane region" description="Helical" evidence="8">
    <location>
        <begin position="408"/>
        <end position="432"/>
    </location>
</feature>
<evidence type="ECO:0000256" key="3">
    <source>
        <dbReference type="ARBA" id="ARBA00022692"/>
    </source>
</evidence>
<dbReference type="Gene3D" id="1.20.1740.10">
    <property type="entry name" value="Amino acid/polyamine transporter I"/>
    <property type="match status" value="1"/>
</dbReference>
<feature type="transmembrane region" description="Helical" evidence="8">
    <location>
        <begin position="216"/>
        <end position="235"/>
    </location>
</feature>
<feature type="transmembrane region" description="Helical" evidence="8">
    <location>
        <begin position="352"/>
        <end position="375"/>
    </location>
</feature>
<feature type="transmembrane region" description="Helical" evidence="8">
    <location>
        <begin position="309"/>
        <end position="332"/>
    </location>
</feature>
<dbReference type="Proteomes" id="UP000433883">
    <property type="component" value="Unassembled WGS sequence"/>
</dbReference>
<dbReference type="PROSITE" id="PS50922">
    <property type="entry name" value="TLC"/>
    <property type="match status" value="1"/>
</dbReference>
<dbReference type="Pfam" id="PF03798">
    <property type="entry name" value="TRAM_LAG1_CLN8"/>
    <property type="match status" value="1"/>
</dbReference>
<evidence type="ECO:0000259" key="9">
    <source>
        <dbReference type="PROSITE" id="PS50922"/>
    </source>
</evidence>
<dbReference type="GO" id="GO:0015101">
    <property type="term" value="F:organic cation transmembrane transporter activity"/>
    <property type="evidence" value="ECO:0007669"/>
    <property type="project" value="UniProtKB-ARBA"/>
</dbReference>
<keyword evidence="3 6" id="KW-0812">Transmembrane</keyword>
<evidence type="ECO:0000313" key="10">
    <source>
        <dbReference type="EMBL" id="KAE9961619.1"/>
    </source>
</evidence>
<evidence type="ECO:0000256" key="4">
    <source>
        <dbReference type="ARBA" id="ARBA00022989"/>
    </source>
</evidence>
<dbReference type="FunFam" id="1.20.1740.10:FF:000046">
    <property type="entry name" value="Amino-acid permease, putative"/>
    <property type="match status" value="1"/>
</dbReference>